<gene>
    <name evidence="2" type="ORF">AWC38_SpisGene18500</name>
</gene>
<proteinExistence type="predicted"/>
<dbReference type="Proteomes" id="UP000225706">
    <property type="component" value="Unassembled WGS sequence"/>
</dbReference>
<dbReference type="EMBL" id="LSMT01000490">
    <property type="protein sequence ID" value="PFX17199.1"/>
    <property type="molecule type" value="Genomic_DNA"/>
</dbReference>
<feature type="compositionally biased region" description="Acidic residues" evidence="1">
    <location>
        <begin position="65"/>
        <end position="79"/>
    </location>
</feature>
<evidence type="ECO:0000313" key="3">
    <source>
        <dbReference type="Proteomes" id="UP000225706"/>
    </source>
</evidence>
<feature type="region of interest" description="Disordered" evidence="1">
    <location>
        <begin position="46"/>
        <end position="79"/>
    </location>
</feature>
<dbReference type="AlphaFoldDB" id="A0A2B4RK61"/>
<comment type="caution">
    <text evidence="2">The sequence shown here is derived from an EMBL/GenBank/DDBJ whole genome shotgun (WGS) entry which is preliminary data.</text>
</comment>
<evidence type="ECO:0000256" key="1">
    <source>
        <dbReference type="SAM" id="MobiDB-lite"/>
    </source>
</evidence>
<name>A0A2B4RK61_STYPI</name>
<sequence>MKATEDDLMQTKDVGGTAINVQSKYTLRAPPGSFMEFVSHTQEELRNSFGRGRHRPRRLIRQDQDSESSEEEDVYNETLEETEGWKLLMEAIESKCENKAKTKTNSRQSNNLTKT</sequence>
<organism evidence="2 3">
    <name type="scientific">Stylophora pistillata</name>
    <name type="common">Smooth cauliflower coral</name>
    <dbReference type="NCBI Taxonomy" id="50429"/>
    <lineage>
        <taxon>Eukaryota</taxon>
        <taxon>Metazoa</taxon>
        <taxon>Cnidaria</taxon>
        <taxon>Anthozoa</taxon>
        <taxon>Hexacorallia</taxon>
        <taxon>Scleractinia</taxon>
        <taxon>Astrocoeniina</taxon>
        <taxon>Pocilloporidae</taxon>
        <taxon>Stylophora</taxon>
    </lineage>
</organism>
<protein>
    <submittedName>
        <fullName evidence="2">Uncharacterized protein</fullName>
    </submittedName>
</protein>
<accession>A0A2B4RK61</accession>
<keyword evidence="3" id="KW-1185">Reference proteome</keyword>
<evidence type="ECO:0000313" key="2">
    <source>
        <dbReference type="EMBL" id="PFX17199.1"/>
    </source>
</evidence>
<reference evidence="3" key="1">
    <citation type="journal article" date="2017" name="bioRxiv">
        <title>Comparative analysis of the genomes of Stylophora pistillata and Acropora digitifera provides evidence for extensive differences between species of corals.</title>
        <authorList>
            <person name="Voolstra C.R."/>
            <person name="Li Y."/>
            <person name="Liew Y.J."/>
            <person name="Baumgarten S."/>
            <person name="Zoccola D."/>
            <person name="Flot J.-F."/>
            <person name="Tambutte S."/>
            <person name="Allemand D."/>
            <person name="Aranda M."/>
        </authorList>
    </citation>
    <scope>NUCLEOTIDE SEQUENCE [LARGE SCALE GENOMIC DNA]</scope>
</reference>